<accession>A0ABU0IJQ7</accession>
<evidence type="ECO:0000313" key="1">
    <source>
        <dbReference type="EMBL" id="MDQ0458472.1"/>
    </source>
</evidence>
<sequence length="334" mass="38183">MTDNAGLKAIILQAQAPVFAVLDGAQFDDLPRSLFAADFIHKPLYLDRGNGTADQLRTAPQLVWLDRDWHDADKDNTGQPRPTSEKMLDRLLDLMGERHAAVFWFCEAGGDVLFRHLRTINMILLPTSVDMDRGKAYEPNPLSQTSDDAQDADYEMVLFRHADSNVMAQVLPSLTYAHLARVLGPAQQILYSADPDWSEKPMRVSRAEDMPVPPAGPLKLSVEEVRAIEGKREVRSRRKIATYLRKVAPEQTTDMNEEELYQFVYDEERKVKAFGVRREDMIGRWAFMQITSKTDLSHDKNVRTAMTNPSLPETPDERIRILFDLRLRMLRESI</sequence>
<dbReference type="RefSeq" id="WP_307160546.1">
    <property type="nucleotide sequence ID" value="NZ_JAUSWH010000037.1"/>
</dbReference>
<comment type="caution">
    <text evidence="1">The sequence shown here is derived from an EMBL/GenBank/DDBJ whole genome shotgun (WGS) entry which is preliminary data.</text>
</comment>
<dbReference type="Proteomes" id="UP001235269">
    <property type="component" value="Unassembled WGS sequence"/>
</dbReference>
<keyword evidence="2" id="KW-1185">Reference proteome</keyword>
<evidence type="ECO:0000313" key="2">
    <source>
        <dbReference type="Proteomes" id="UP001235269"/>
    </source>
</evidence>
<evidence type="ECO:0008006" key="3">
    <source>
        <dbReference type="Google" id="ProtNLM"/>
    </source>
</evidence>
<gene>
    <name evidence="1" type="ORF">QO005_004836</name>
</gene>
<reference evidence="1 2" key="1">
    <citation type="submission" date="2023-07" db="EMBL/GenBank/DDBJ databases">
        <title>Genomic Encyclopedia of Type Strains, Phase IV (KMG-IV): sequencing the most valuable type-strain genomes for metagenomic binning, comparative biology and taxonomic classification.</title>
        <authorList>
            <person name="Goeker M."/>
        </authorList>
    </citation>
    <scope>NUCLEOTIDE SEQUENCE [LARGE SCALE GENOMIC DNA]</scope>
    <source>
        <strain evidence="1 2">DSM 100301</strain>
    </source>
</reference>
<organism evidence="1 2">
    <name type="scientific">Rhizobium paknamense</name>
    <dbReference type="NCBI Taxonomy" id="1206817"/>
    <lineage>
        <taxon>Bacteria</taxon>
        <taxon>Pseudomonadati</taxon>
        <taxon>Pseudomonadota</taxon>
        <taxon>Alphaproteobacteria</taxon>
        <taxon>Hyphomicrobiales</taxon>
        <taxon>Rhizobiaceae</taxon>
        <taxon>Rhizobium/Agrobacterium group</taxon>
        <taxon>Rhizobium</taxon>
    </lineage>
</organism>
<proteinExistence type="predicted"/>
<name>A0ABU0IJQ7_9HYPH</name>
<dbReference type="EMBL" id="JAUSWH010000037">
    <property type="protein sequence ID" value="MDQ0458472.1"/>
    <property type="molecule type" value="Genomic_DNA"/>
</dbReference>
<protein>
    <recommendedName>
        <fullName evidence="3">DUF4123 domain-containing protein</fullName>
    </recommendedName>
</protein>